<dbReference type="Gene3D" id="2.60.40.420">
    <property type="entry name" value="Cupredoxins - blue copper proteins"/>
    <property type="match status" value="1"/>
</dbReference>
<keyword evidence="9 12" id="KW-1133">Transmembrane helix</keyword>
<dbReference type="PANTHER" id="PTHR22888">
    <property type="entry name" value="CYTOCHROME C OXIDASE, SUBUNIT II"/>
    <property type="match status" value="1"/>
</dbReference>
<dbReference type="Proteomes" id="UP000484164">
    <property type="component" value="Unassembled WGS sequence"/>
</dbReference>
<evidence type="ECO:0000313" key="16">
    <source>
        <dbReference type="Proteomes" id="UP000484164"/>
    </source>
</evidence>
<name>A0A6L3ZGG2_9FLAO</name>
<evidence type="ECO:0000256" key="6">
    <source>
        <dbReference type="ARBA" id="ARBA00022692"/>
    </source>
</evidence>
<dbReference type="PROSITE" id="PS50999">
    <property type="entry name" value="COX2_TM"/>
    <property type="match status" value="1"/>
</dbReference>
<dbReference type="InterPro" id="IPR045187">
    <property type="entry name" value="CcO_II"/>
</dbReference>
<dbReference type="GO" id="GO:0004129">
    <property type="term" value="F:cytochrome-c oxidase activity"/>
    <property type="evidence" value="ECO:0007669"/>
    <property type="project" value="UniProtKB-EC"/>
</dbReference>
<dbReference type="GO" id="GO:0042773">
    <property type="term" value="P:ATP synthesis coupled electron transport"/>
    <property type="evidence" value="ECO:0007669"/>
    <property type="project" value="TreeGrafter"/>
</dbReference>
<keyword evidence="7" id="KW-1278">Translocase</keyword>
<evidence type="ECO:0000256" key="12">
    <source>
        <dbReference type="SAM" id="Phobius"/>
    </source>
</evidence>
<evidence type="ECO:0000256" key="7">
    <source>
        <dbReference type="ARBA" id="ARBA00022967"/>
    </source>
</evidence>
<dbReference type="InterPro" id="IPR002429">
    <property type="entry name" value="CcO_II-like_C"/>
</dbReference>
<keyword evidence="5" id="KW-0679">Respiratory chain</keyword>
<comment type="caution">
    <text evidence="15">The sequence shown here is derived from an EMBL/GenBank/DDBJ whole genome shotgun (WGS) entry which is preliminary data.</text>
</comment>
<keyword evidence="6 12" id="KW-0812">Transmembrane</keyword>
<organism evidence="15 16">
    <name type="scientific">Phaeocystidibacter marisrubri</name>
    <dbReference type="NCBI Taxonomy" id="1577780"/>
    <lineage>
        <taxon>Bacteria</taxon>
        <taxon>Pseudomonadati</taxon>
        <taxon>Bacteroidota</taxon>
        <taxon>Flavobacteriia</taxon>
        <taxon>Flavobacteriales</taxon>
        <taxon>Phaeocystidibacteraceae</taxon>
        <taxon>Phaeocystidibacter</taxon>
    </lineage>
</organism>
<dbReference type="EC" id="7.1.1.9" evidence="3"/>
<evidence type="ECO:0000259" key="13">
    <source>
        <dbReference type="PROSITE" id="PS50857"/>
    </source>
</evidence>
<evidence type="ECO:0000256" key="1">
    <source>
        <dbReference type="ARBA" id="ARBA00004141"/>
    </source>
</evidence>
<dbReference type="Gene3D" id="1.10.287.90">
    <property type="match status" value="1"/>
</dbReference>
<reference evidence="15 16" key="1">
    <citation type="submission" date="2019-10" db="EMBL/GenBank/DDBJ databases">
        <title>Genome sequence of Phaeocystidibacter marisrubri JCM30614 (type strain).</title>
        <authorList>
            <person name="Bowman J.P."/>
        </authorList>
    </citation>
    <scope>NUCLEOTIDE SEQUENCE [LARGE SCALE GENOMIC DNA]</scope>
    <source>
        <strain evidence="15 16">JCM 30614</strain>
    </source>
</reference>
<dbReference type="PROSITE" id="PS50857">
    <property type="entry name" value="COX2_CUA"/>
    <property type="match status" value="1"/>
</dbReference>
<feature type="transmembrane region" description="Helical" evidence="12">
    <location>
        <begin position="88"/>
        <end position="111"/>
    </location>
</feature>
<evidence type="ECO:0000256" key="3">
    <source>
        <dbReference type="ARBA" id="ARBA00012949"/>
    </source>
</evidence>
<feature type="transmembrane region" description="Helical" evidence="12">
    <location>
        <begin position="6"/>
        <end position="24"/>
    </location>
</feature>
<dbReference type="InterPro" id="IPR036257">
    <property type="entry name" value="Cyt_c_oxidase_su2_TM_sf"/>
</dbReference>
<dbReference type="GO" id="GO:0016020">
    <property type="term" value="C:membrane"/>
    <property type="evidence" value="ECO:0007669"/>
    <property type="project" value="UniProtKB-SubCell"/>
</dbReference>
<dbReference type="PANTHER" id="PTHR22888:SF9">
    <property type="entry name" value="CYTOCHROME C OXIDASE SUBUNIT 2"/>
    <property type="match status" value="1"/>
</dbReference>
<dbReference type="AlphaFoldDB" id="A0A6L3ZGG2"/>
<comment type="similarity">
    <text evidence="2">Belongs to the cytochrome c oxidase subunit 2 family.</text>
</comment>
<feature type="domain" description="Cytochrome oxidase subunit II transmembrane region profile" evidence="14">
    <location>
        <begin position="65"/>
        <end position="160"/>
    </location>
</feature>
<dbReference type="InterPro" id="IPR008972">
    <property type="entry name" value="Cupredoxin"/>
</dbReference>
<dbReference type="OrthoDB" id="9781261at2"/>
<accession>A0A6L3ZGG2</accession>
<keyword evidence="8" id="KW-0249">Electron transport</keyword>
<keyword evidence="16" id="KW-1185">Reference proteome</keyword>
<evidence type="ECO:0000259" key="14">
    <source>
        <dbReference type="PROSITE" id="PS50999"/>
    </source>
</evidence>
<dbReference type="SUPFAM" id="SSF49503">
    <property type="entry name" value="Cupredoxins"/>
    <property type="match status" value="1"/>
</dbReference>
<feature type="transmembrane region" description="Helical" evidence="12">
    <location>
        <begin position="132"/>
        <end position="153"/>
    </location>
</feature>
<dbReference type="RefSeq" id="WP_151691489.1">
    <property type="nucleotide sequence ID" value="NZ_BMGX01000002.1"/>
</dbReference>
<feature type="domain" description="Cytochrome oxidase subunit II copper A binding" evidence="13">
    <location>
        <begin position="164"/>
        <end position="335"/>
    </location>
</feature>
<dbReference type="InterPro" id="IPR011759">
    <property type="entry name" value="Cyt_c_oxidase_su2_TM_dom"/>
</dbReference>
<evidence type="ECO:0000256" key="10">
    <source>
        <dbReference type="ARBA" id="ARBA00023136"/>
    </source>
</evidence>
<evidence type="ECO:0000256" key="9">
    <source>
        <dbReference type="ARBA" id="ARBA00022989"/>
    </source>
</evidence>
<evidence type="ECO:0000313" key="15">
    <source>
        <dbReference type="EMBL" id="KAB2816917.1"/>
    </source>
</evidence>
<evidence type="ECO:0000256" key="2">
    <source>
        <dbReference type="ARBA" id="ARBA00007866"/>
    </source>
</evidence>
<gene>
    <name evidence="15" type="ORF">F8C82_00540</name>
</gene>
<dbReference type="EMBL" id="WBVQ01000001">
    <property type="protein sequence ID" value="KAB2816917.1"/>
    <property type="molecule type" value="Genomic_DNA"/>
</dbReference>
<keyword evidence="10 12" id="KW-0472">Membrane</keyword>
<evidence type="ECO:0000256" key="5">
    <source>
        <dbReference type="ARBA" id="ARBA00022660"/>
    </source>
</evidence>
<comment type="subcellular location">
    <subcellularLocation>
        <location evidence="1">Membrane</location>
        <topology evidence="1">Multi-pass membrane protein</topology>
    </subcellularLocation>
</comment>
<evidence type="ECO:0000256" key="4">
    <source>
        <dbReference type="ARBA" id="ARBA00022448"/>
    </source>
</evidence>
<keyword evidence="4" id="KW-0813">Transport</keyword>
<protein>
    <recommendedName>
        <fullName evidence="3">cytochrome-c oxidase</fullName>
        <ecNumber evidence="3">7.1.1.9</ecNumber>
    </recommendedName>
    <alternativeName>
        <fullName evidence="11">Cytochrome c oxidase polypeptide II</fullName>
    </alternativeName>
</protein>
<proteinExistence type="inferred from homology"/>
<dbReference type="Pfam" id="PF02790">
    <property type="entry name" value="COX2_TM"/>
    <property type="match status" value="1"/>
</dbReference>
<evidence type="ECO:0000256" key="8">
    <source>
        <dbReference type="ARBA" id="ARBA00022982"/>
    </source>
</evidence>
<sequence length="343" mass="38724">MVGIITALVIVLAIIALTQVVKVYETSSALEENRNNDVSHKDNNTQGRLFLAFGILFMASFVAMIWAWGDLTLGTPGSEHGADYDFLWDLSMGTIILVFVLVQPILFYFAYKYRGVKGRTATYYEHNNTLEFIWTIIPAVALAVLITFGLYTWSNVMTPDNSEQEPIVVEVFAEQFKWTARYSGEDNQLGYANVRFIEGANSLGIDKSDDKGFDDIVVRDGLVLPKGRPVLFKFRSKDIIHSAFMPHFRAQMNCVPGMSTQFQFTPSLTTAEMRQDAGIIEKVNRINAIRAEAGKDAYEFDYVLLCNKICGASHYNMRFPITVVTPEEYDEWISEQTTFAEAQ</sequence>
<feature type="transmembrane region" description="Helical" evidence="12">
    <location>
        <begin position="49"/>
        <end position="68"/>
    </location>
</feature>
<dbReference type="GO" id="GO:0005507">
    <property type="term" value="F:copper ion binding"/>
    <property type="evidence" value="ECO:0007669"/>
    <property type="project" value="InterPro"/>
</dbReference>
<evidence type="ECO:0000256" key="11">
    <source>
        <dbReference type="ARBA" id="ARBA00031389"/>
    </source>
</evidence>
<dbReference type="SUPFAM" id="SSF81464">
    <property type="entry name" value="Cytochrome c oxidase subunit II-like, transmembrane region"/>
    <property type="match status" value="1"/>
</dbReference>